<organism evidence="2">
    <name type="scientific">Manihot esculenta</name>
    <name type="common">Cassava</name>
    <name type="synonym">Jatropha manihot</name>
    <dbReference type="NCBI Taxonomy" id="3983"/>
    <lineage>
        <taxon>Eukaryota</taxon>
        <taxon>Viridiplantae</taxon>
        <taxon>Streptophyta</taxon>
        <taxon>Embryophyta</taxon>
        <taxon>Tracheophyta</taxon>
        <taxon>Spermatophyta</taxon>
        <taxon>Magnoliopsida</taxon>
        <taxon>eudicotyledons</taxon>
        <taxon>Gunneridae</taxon>
        <taxon>Pentapetalae</taxon>
        <taxon>rosids</taxon>
        <taxon>fabids</taxon>
        <taxon>Malpighiales</taxon>
        <taxon>Euphorbiaceae</taxon>
        <taxon>Crotonoideae</taxon>
        <taxon>Manihoteae</taxon>
        <taxon>Manihot</taxon>
    </lineage>
</organism>
<evidence type="ECO:0000313" key="2">
    <source>
        <dbReference type="EMBL" id="OAY40572.1"/>
    </source>
</evidence>
<name>A0A2C9V7K2_MANES</name>
<feature type="compositionally biased region" description="Basic and acidic residues" evidence="1">
    <location>
        <begin position="12"/>
        <end position="24"/>
    </location>
</feature>
<feature type="region of interest" description="Disordered" evidence="1">
    <location>
        <begin position="1"/>
        <end position="34"/>
    </location>
</feature>
<sequence>MQEVNQNPELARTAEIRKREEPTRRGWANLNKKIGAPVPQSNIGFKLLKQMGYTPCKRNQ</sequence>
<dbReference type="EMBL" id="CM004395">
    <property type="protein sequence ID" value="OAY40572.1"/>
    <property type="molecule type" value="Genomic_DNA"/>
</dbReference>
<reference evidence="2" key="1">
    <citation type="submission" date="2016-02" db="EMBL/GenBank/DDBJ databases">
        <title>WGS assembly of Manihot esculenta.</title>
        <authorList>
            <person name="Bredeson J.V."/>
            <person name="Prochnik S.E."/>
            <person name="Lyons J.B."/>
            <person name="Schmutz J."/>
            <person name="Grimwood J."/>
            <person name="Vrebalov J."/>
            <person name="Bart R.S."/>
            <person name="Amuge T."/>
            <person name="Ferguson M.E."/>
            <person name="Green R."/>
            <person name="Putnam N."/>
            <person name="Stites J."/>
            <person name="Rounsley S."/>
            <person name="Rokhsar D.S."/>
        </authorList>
    </citation>
    <scope>NUCLEOTIDE SEQUENCE [LARGE SCALE GENOMIC DNA]</scope>
    <source>
        <tissue evidence="2">Leaf</tissue>
    </source>
</reference>
<evidence type="ECO:0008006" key="3">
    <source>
        <dbReference type="Google" id="ProtNLM"/>
    </source>
</evidence>
<protein>
    <recommendedName>
        <fullName evidence="3">G-patch domain-containing protein</fullName>
    </recommendedName>
</protein>
<proteinExistence type="predicted"/>
<dbReference type="AlphaFoldDB" id="A0A2C9V7K2"/>
<gene>
    <name evidence="2" type="ORF">MANES_09G032600</name>
</gene>
<accession>A0A2C9V7K2</accession>
<evidence type="ECO:0000256" key="1">
    <source>
        <dbReference type="SAM" id="MobiDB-lite"/>
    </source>
</evidence>